<comment type="caution">
    <text evidence="1">The sequence shown here is derived from an EMBL/GenBank/DDBJ whole genome shotgun (WGS) entry which is preliminary data.</text>
</comment>
<name>A0A942TAU1_9BACI</name>
<dbReference type="Proteomes" id="UP000677265">
    <property type="component" value="Unassembled WGS sequence"/>
</dbReference>
<proteinExistence type="predicted"/>
<dbReference type="EMBL" id="JAGYPE020000027">
    <property type="protein sequence ID" value="MCH6266916.1"/>
    <property type="molecule type" value="Genomic_DNA"/>
</dbReference>
<dbReference type="AlphaFoldDB" id="A0A942TAU1"/>
<sequence>MDKGQLQKLVERIARELIEQETPRIKVLFVFCDSSAHEPFVDQLMVLKKHPIDYDFLSLDGETSGWLGGSYIQATGAGQVIAADEYAKAPIELPKDYDAIVIPEIDLDNAARVCQGLKGSVKSEIIFAALVLQKPVMVGGDSSGIKRADRRTLKTLDLPLPLKKRFESYKQELTNLGIRFFKQSYMHKEIISLFFQEKKDQQSGETFIGKVLTVEWLTGNLGISKTLMIRQGTILTPLAKDFLKEKGVKVIEEGADG</sequence>
<reference evidence="1" key="1">
    <citation type="submission" date="2021-05" db="EMBL/GenBank/DDBJ databases">
        <title>Novel Bacillus species.</title>
        <authorList>
            <person name="Liu G."/>
        </authorList>
    </citation>
    <scope>NUCLEOTIDE SEQUENCE</scope>
    <source>
        <strain evidence="1 3">FJAT-50051</strain>
    </source>
</reference>
<keyword evidence="3" id="KW-1185">Reference proteome</keyword>
<evidence type="ECO:0000313" key="2">
    <source>
        <dbReference type="EMBL" id="MCH6266916.1"/>
    </source>
</evidence>
<dbReference type="EMBL" id="JAGYPE010000012">
    <property type="protein sequence ID" value="MBS4188402.1"/>
    <property type="molecule type" value="Genomic_DNA"/>
</dbReference>
<organism evidence="1">
    <name type="scientific">Neobacillus citreus</name>
    <dbReference type="NCBI Taxonomy" id="2833578"/>
    <lineage>
        <taxon>Bacteria</taxon>
        <taxon>Bacillati</taxon>
        <taxon>Bacillota</taxon>
        <taxon>Bacilli</taxon>
        <taxon>Bacillales</taxon>
        <taxon>Bacillaceae</taxon>
        <taxon>Neobacillus</taxon>
    </lineage>
</organism>
<protein>
    <submittedName>
        <fullName evidence="1">Uncharacterized protein</fullName>
    </submittedName>
</protein>
<gene>
    <name evidence="2" type="ORF">KHB02_015445</name>
    <name evidence="1" type="ORF">KHB02_44420</name>
</gene>
<evidence type="ECO:0000313" key="3">
    <source>
        <dbReference type="Proteomes" id="UP000677265"/>
    </source>
</evidence>
<dbReference type="RefSeq" id="WP_213148207.1">
    <property type="nucleotide sequence ID" value="NZ_JAGYPE020000027.1"/>
</dbReference>
<evidence type="ECO:0000313" key="1">
    <source>
        <dbReference type="EMBL" id="MBS4188402.1"/>
    </source>
</evidence>
<accession>A0A942TAU1</accession>